<organism evidence="13 14">
    <name type="scientific">Scophthalmus maximus</name>
    <name type="common">Turbot</name>
    <name type="synonym">Psetta maxima</name>
    <dbReference type="NCBI Taxonomy" id="52904"/>
    <lineage>
        <taxon>Eukaryota</taxon>
        <taxon>Metazoa</taxon>
        <taxon>Chordata</taxon>
        <taxon>Craniata</taxon>
        <taxon>Vertebrata</taxon>
        <taxon>Euteleostomi</taxon>
        <taxon>Actinopterygii</taxon>
        <taxon>Neopterygii</taxon>
        <taxon>Teleostei</taxon>
        <taxon>Neoteleostei</taxon>
        <taxon>Acanthomorphata</taxon>
        <taxon>Carangaria</taxon>
        <taxon>Pleuronectiformes</taxon>
        <taxon>Pleuronectoidei</taxon>
        <taxon>Scophthalmidae</taxon>
        <taxon>Scophthalmus</taxon>
    </lineage>
</organism>
<evidence type="ECO:0000256" key="8">
    <source>
        <dbReference type="ARBA" id="ARBA00023170"/>
    </source>
</evidence>
<feature type="transmembrane region" description="Helical" evidence="11">
    <location>
        <begin position="265"/>
        <end position="288"/>
    </location>
</feature>
<dbReference type="PANTHER" id="PTHR25466">
    <property type="entry name" value="T-LYMPHOCYTE ACTIVATION ANTIGEN"/>
    <property type="match status" value="1"/>
</dbReference>
<dbReference type="SUPFAM" id="SSF48726">
    <property type="entry name" value="Immunoglobulin"/>
    <property type="match status" value="1"/>
</dbReference>
<dbReference type="GO" id="GO:0006955">
    <property type="term" value="P:immune response"/>
    <property type="evidence" value="ECO:0007669"/>
    <property type="project" value="TreeGrafter"/>
</dbReference>
<evidence type="ECO:0000256" key="5">
    <source>
        <dbReference type="ARBA" id="ARBA00022989"/>
    </source>
</evidence>
<dbReference type="GO" id="GO:0031295">
    <property type="term" value="P:T cell costimulation"/>
    <property type="evidence" value="ECO:0007669"/>
    <property type="project" value="TreeGrafter"/>
</dbReference>
<dbReference type="GO" id="GO:0007166">
    <property type="term" value="P:cell surface receptor signaling pathway"/>
    <property type="evidence" value="ECO:0007669"/>
    <property type="project" value="TreeGrafter"/>
</dbReference>
<keyword evidence="7" id="KW-1015">Disulfide bond</keyword>
<evidence type="ECO:0000256" key="6">
    <source>
        <dbReference type="ARBA" id="ARBA00023136"/>
    </source>
</evidence>
<dbReference type="PANTHER" id="PTHR25466:SF2">
    <property type="entry name" value="T-LYMPHOCYTE ACTIVATION ANTIGEN CD86"/>
    <property type="match status" value="1"/>
</dbReference>
<evidence type="ECO:0000313" key="13">
    <source>
        <dbReference type="Ensembl" id="ENSSMAP00000031344.2"/>
    </source>
</evidence>
<dbReference type="GO" id="GO:0009897">
    <property type="term" value="C:external side of plasma membrane"/>
    <property type="evidence" value="ECO:0007669"/>
    <property type="project" value="TreeGrafter"/>
</dbReference>
<keyword evidence="2" id="KW-1003">Cell membrane</keyword>
<evidence type="ECO:0000256" key="7">
    <source>
        <dbReference type="ARBA" id="ARBA00023157"/>
    </source>
</evidence>
<accession>A0A8D3BB06</accession>
<dbReference type="InterPro" id="IPR013783">
    <property type="entry name" value="Ig-like_fold"/>
</dbReference>
<dbReference type="GeneTree" id="ENSGT00530000067879"/>
<evidence type="ECO:0000256" key="9">
    <source>
        <dbReference type="ARBA" id="ARBA00023180"/>
    </source>
</evidence>
<dbReference type="PROSITE" id="PS50835">
    <property type="entry name" value="IG_LIKE"/>
    <property type="match status" value="1"/>
</dbReference>
<keyword evidence="9" id="KW-0325">Glycoprotein</keyword>
<evidence type="ECO:0000313" key="14">
    <source>
        <dbReference type="Proteomes" id="UP000694558"/>
    </source>
</evidence>
<dbReference type="InterPro" id="IPR003599">
    <property type="entry name" value="Ig_sub"/>
</dbReference>
<keyword evidence="4" id="KW-0732">Signal</keyword>
<keyword evidence="10" id="KW-0393">Immunoglobulin domain</keyword>
<keyword evidence="5 11" id="KW-1133">Transmembrane helix</keyword>
<dbReference type="Proteomes" id="UP000694558">
    <property type="component" value="Chromosome 3"/>
</dbReference>
<dbReference type="SMART" id="SM00409">
    <property type="entry name" value="IG"/>
    <property type="match status" value="1"/>
</dbReference>
<evidence type="ECO:0000256" key="3">
    <source>
        <dbReference type="ARBA" id="ARBA00022692"/>
    </source>
</evidence>
<dbReference type="InterPro" id="IPR007110">
    <property type="entry name" value="Ig-like_dom"/>
</dbReference>
<evidence type="ECO:0000256" key="1">
    <source>
        <dbReference type="ARBA" id="ARBA00004251"/>
    </source>
</evidence>
<evidence type="ECO:0000256" key="2">
    <source>
        <dbReference type="ARBA" id="ARBA00022475"/>
    </source>
</evidence>
<gene>
    <name evidence="13" type="primary">LOC118299819</name>
</gene>
<evidence type="ECO:0000256" key="4">
    <source>
        <dbReference type="ARBA" id="ARBA00022729"/>
    </source>
</evidence>
<dbReference type="InterPro" id="IPR051713">
    <property type="entry name" value="T-cell_Activation_Regulation"/>
</dbReference>
<reference evidence="13" key="2">
    <citation type="submission" date="2025-08" db="UniProtKB">
        <authorList>
            <consortium name="Ensembl"/>
        </authorList>
    </citation>
    <scope>IDENTIFICATION</scope>
</reference>
<dbReference type="GO" id="GO:0071222">
    <property type="term" value="P:cellular response to lipopolysaccharide"/>
    <property type="evidence" value="ECO:0007669"/>
    <property type="project" value="TreeGrafter"/>
</dbReference>
<dbReference type="GO" id="GO:0042102">
    <property type="term" value="P:positive regulation of T cell proliferation"/>
    <property type="evidence" value="ECO:0007669"/>
    <property type="project" value="TreeGrafter"/>
</dbReference>
<protein>
    <recommendedName>
        <fullName evidence="12">Ig-like domain-containing protein</fullName>
    </recommendedName>
</protein>
<name>A0A8D3BB06_SCOMX</name>
<dbReference type="AlphaFoldDB" id="A0A8D3BB06"/>
<dbReference type="Ensembl" id="ENSSMAT00000031730.2">
    <property type="protein sequence ID" value="ENSSMAP00000031344.2"/>
    <property type="gene ID" value="ENSSMAG00000019220.2"/>
</dbReference>
<comment type="subcellular location">
    <subcellularLocation>
        <location evidence="1">Cell membrane</location>
        <topology evidence="1">Single-pass type I membrane protein</topology>
    </subcellularLocation>
</comment>
<dbReference type="GO" id="GO:0042130">
    <property type="term" value="P:negative regulation of T cell proliferation"/>
    <property type="evidence" value="ECO:0007669"/>
    <property type="project" value="TreeGrafter"/>
</dbReference>
<keyword evidence="3 11" id="KW-0812">Transmembrane</keyword>
<dbReference type="InterPro" id="IPR036179">
    <property type="entry name" value="Ig-like_dom_sf"/>
</dbReference>
<evidence type="ECO:0000259" key="12">
    <source>
        <dbReference type="PROSITE" id="PS50835"/>
    </source>
</evidence>
<dbReference type="Gene3D" id="2.60.40.10">
    <property type="entry name" value="Immunoglobulins"/>
    <property type="match status" value="2"/>
</dbReference>
<keyword evidence="8" id="KW-0675">Receptor</keyword>
<feature type="domain" description="Ig-like" evidence="12">
    <location>
        <begin position="40"/>
        <end position="147"/>
    </location>
</feature>
<reference evidence="13" key="1">
    <citation type="submission" date="2023-05" db="EMBL/GenBank/DDBJ databases">
        <title>High-quality long-read genome of Scophthalmus maximus.</title>
        <authorList>
            <person name="Lien S."/>
            <person name="Martinez P."/>
        </authorList>
    </citation>
    <scope>NUCLEOTIDE SEQUENCE [LARGE SCALE GENOMIC DNA]</scope>
</reference>
<evidence type="ECO:0000256" key="11">
    <source>
        <dbReference type="SAM" id="Phobius"/>
    </source>
</evidence>
<evidence type="ECO:0000256" key="10">
    <source>
        <dbReference type="ARBA" id="ARBA00023319"/>
    </source>
</evidence>
<sequence length="328" mass="36197">MNEKITNQMKTQSVQLLTRLSFQQAPSCNVQSFLKRGLSPRLLALVCTVAFAFSVTESADPLHIRAEAGGNVTFRCPADEKRRPAFFYFQIGHIFVNGYYASKNINTSWENTRVEPNRTHVHMYRLNISHSGDYLCIIQYNGSNTITEVPIKLTVTAPYSKPAVTTSCSEENLGLSCFVTCASHGGYPVSKMTWNIPVSRNASSQMWRVVNSSEVPSPSTMMFNSSSTAYFNCSDGMLEYVSCSVGNVMSNLFSVCAPKVKPKSFTPVIITAACALVVVVLIIVGLLLRRCKKRNTGDAANERREWRVNGSEEEGVVLKENKGGEEAA</sequence>
<proteinExistence type="predicted"/>
<keyword evidence="6 11" id="KW-0472">Membrane</keyword>